<proteinExistence type="predicted"/>
<comment type="caution">
    <text evidence="1">The sequence shown here is derived from an EMBL/GenBank/DDBJ whole genome shotgun (WGS) entry which is preliminary data.</text>
</comment>
<accession>A0A498CED2</accession>
<protein>
    <submittedName>
        <fullName evidence="1">Uncharacterized protein</fullName>
    </submittedName>
</protein>
<dbReference type="EMBL" id="RCDC01000004">
    <property type="protein sequence ID" value="RLK56269.1"/>
    <property type="molecule type" value="Genomic_DNA"/>
</dbReference>
<dbReference type="RefSeq" id="WP_121037273.1">
    <property type="nucleotide sequence ID" value="NZ_RCDC01000004.1"/>
</dbReference>
<gene>
    <name evidence="1" type="ORF">BCL79_0653</name>
</gene>
<evidence type="ECO:0000313" key="2">
    <source>
        <dbReference type="Proteomes" id="UP000274786"/>
    </source>
</evidence>
<reference evidence="1 2" key="1">
    <citation type="submission" date="2018-10" db="EMBL/GenBank/DDBJ databases">
        <title>Comparative analysis of microorganisms from saline springs in Andes Mountain Range, Colombia.</title>
        <authorList>
            <person name="Rubin E."/>
        </authorList>
    </citation>
    <scope>NUCLEOTIDE SEQUENCE [LARGE SCALE GENOMIC DNA]</scope>
    <source>
        <strain evidence="1 2">USBA GBX 843</strain>
    </source>
</reference>
<sequence>MTDTDFIRAMQQGLPPIAPPTTPGLSVTEYRMDGVLLGNSDIEINNHEALWGICAEETNDEQ</sequence>
<evidence type="ECO:0000313" key="1">
    <source>
        <dbReference type="EMBL" id="RLK56269.1"/>
    </source>
</evidence>
<dbReference type="Proteomes" id="UP000274786">
    <property type="component" value="Unassembled WGS sequence"/>
</dbReference>
<dbReference type="AlphaFoldDB" id="A0A498CED2"/>
<name>A0A498CED2_9GAMM</name>
<organism evidence="1 2">
    <name type="scientific">Stenotrophomonas rhizophila</name>
    <dbReference type="NCBI Taxonomy" id="216778"/>
    <lineage>
        <taxon>Bacteria</taxon>
        <taxon>Pseudomonadati</taxon>
        <taxon>Pseudomonadota</taxon>
        <taxon>Gammaproteobacteria</taxon>
        <taxon>Lysobacterales</taxon>
        <taxon>Lysobacteraceae</taxon>
        <taxon>Stenotrophomonas</taxon>
    </lineage>
</organism>
<dbReference type="OrthoDB" id="6047701at2"/>